<sequence length="149" mass="17595">MYMKDWYSQKEINKECERNTRFIILKKKPSIDFQDYYSRKRYYRIEPLFLCETDERILYYLTGWPRCSHETLLWDNSTSWNNTLTEEEVKPALSLPGCLCKKHCISILKGCFQSLQGLPLGLTSVETMKRITHTVYRCLCGSLSSAAKR</sequence>
<protein>
    <submittedName>
        <fullName evidence="1">Uncharacterized protein</fullName>
    </submittedName>
</protein>
<accession>A0A0L6UNB0</accession>
<dbReference type="EMBL" id="LAVV01009773">
    <property type="protein sequence ID" value="KNZ50009.1"/>
    <property type="molecule type" value="Genomic_DNA"/>
</dbReference>
<evidence type="ECO:0000313" key="1">
    <source>
        <dbReference type="EMBL" id="KNZ50009.1"/>
    </source>
</evidence>
<dbReference type="OrthoDB" id="2649667at2759"/>
<keyword evidence="2" id="KW-1185">Reference proteome</keyword>
<organism evidence="1 2">
    <name type="scientific">Puccinia sorghi</name>
    <dbReference type="NCBI Taxonomy" id="27349"/>
    <lineage>
        <taxon>Eukaryota</taxon>
        <taxon>Fungi</taxon>
        <taxon>Dikarya</taxon>
        <taxon>Basidiomycota</taxon>
        <taxon>Pucciniomycotina</taxon>
        <taxon>Pucciniomycetes</taxon>
        <taxon>Pucciniales</taxon>
        <taxon>Pucciniaceae</taxon>
        <taxon>Puccinia</taxon>
    </lineage>
</organism>
<evidence type="ECO:0000313" key="2">
    <source>
        <dbReference type="Proteomes" id="UP000037035"/>
    </source>
</evidence>
<name>A0A0L6UNB0_9BASI</name>
<gene>
    <name evidence="1" type="ORF">VP01_4644g1</name>
</gene>
<proteinExistence type="predicted"/>
<reference evidence="1 2" key="1">
    <citation type="submission" date="2015-08" db="EMBL/GenBank/DDBJ databases">
        <title>Next Generation Sequencing and Analysis of the Genome of Puccinia sorghi L Schw, the Causal Agent of Maize Common Rust.</title>
        <authorList>
            <person name="Rochi L."/>
            <person name="Burguener G."/>
            <person name="Darino M."/>
            <person name="Turjanski A."/>
            <person name="Kreff E."/>
            <person name="Dieguez M.J."/>
            <person name="Sacco F."/>
        </authorList>
    </citation>
    <scope>NUCLEOTIDE SEQUENCE [LARGE SCALE GENOMIC DNA]</scope>
    <source>
        <strain evidence="1 2">RO10H11247</strain>
    </source>
</reference>
<dbReference type="AlphaFoldDB" id="A0A0L6UNB0"/>
<dbReference type="Proteomes" id="UP000037035">
    <property type="component" value="Unassembled WGS sequence"/>
</dbReference>
<dbReference type="VEuPathDB" id="FungiDB:VP01_4644g1"/>
<comment type="caution">
    <text evidence="1">The sequence shown here is derived from an EMBL/GenBank/DDBJ whole genome shotgun (WGS) entry which is preliminary data.</text>
</comment>